<evidence type="ECO:0000313" key="3">
    <source>
        <dbReference type="EMBL" id="SHF77207.1"/>
    </source>
</evidence>
<comment type="cofactor">
    <cofactor evidence="2">
        <name>Mg(2+)</name>
        <dbReference type="ChEBI" id="CHEBI:18420"/>
    </cofactor>
    <text evidence="2">Binds 2 magnesium ions per subunit.</text>
</comment>
<feature type="binding site" evidence="2">
    <location>
        <position position="73"/>
    </location>
    <ligand>
        <name>substrate</name>
    </ligand>
</feature>
<feature type="binding site" evidence="2">
    <location>
        <position position="35"/>
    </location>
    <ligand>
        <name>substrate</name>
    </ligand>
</feature>
<dbReference type="FunFam" id="3.40.1180.10:FF:000001">
    <property type="entry name" value="(2E,6E)-farnesyl-diphosphate-specific ditrans,polycis-undecaprenyl-diphosphate synthase"/>
    <property type="match status" value="1"/>
</dbReference>
<feature type="binding site" evidence="2">
    <location>
        <begin position="23"/>
        <end position="26"/>
    </location>
    <ligand>
        <name>substrate</name>
    </ligand>
</feature>
<dbReference type="InterPro" id="IPR036424">
    <property type="entry name" value="UPP_synth-like_sf"/>
</dbReference>
<comment type="subunit">
    <text evidence="2">Homodimer.</text>
</comment>
<feature type="binding site" evidence="2">
    <location>
        <position position="190"/>
    </location>
    <ligand>
        <name>substrate</name>
    </ligand>
</feature>
<dbReference type="RefSeq" id="WP_072836611.1">
    <property type="nucleotide sequence ID" value="NZ_FQUU01000018.1"/>
</dbReference>
<dbReference type="NCBIfam" id="TIGR00055">
    <property type="entry name" value="uppS"/>
    <property type="match status" value="1"/>
</dbReference>
<feature type="active site" description="Proton acceptor" evidence="2">
    <location>
        <position position="70"/>
    </location>
</feature>
<dbReference type="InterPro" id="IPR001441">
    <property type="entry name" value="UPP_synth-like"/>
</dbReference>
<dbReference type="EMBL" id="FQUU01000018">
    <property type="protein sequence ID" value="SHF77207.1"/>
    <property type="molecule type" value="Genomic_DNA"/>
</dbReference>
<accession>A0A1M5EDE5</accession>
<dbReference type="PROSITE" id="PS01066">
    <property type="entry name" value="UPP_SYNTHASE"/>
    <property type="match status" value="1"/>
</dbReference>
<proteinExistence type="inferred from homology"/>
<feature type="binding site" evidence="2">
    <location>
        <position position="39"/>
    </location>
    <ligand>
        <name>substrate</name>
    </ligand>
</feature>
<comment type="similarity">
    <text evidence="2">Belongs to the UPP synthase family.</text>
</comment>
<dbReference type="CDD" id="cd00475">
    <property type="entry name" value="Cis_IPPS"/>
    <property type="match status" value="1"/>
</dbReference>
<dbReference type="Gene3D" id="3.40.1180.10">
    <property type="entry name" value="Decaprenyl diphosphate synthase-like"/>
    <property type="match status" value="1"/>
</dbReference>
<dbReference type="EC" id="2.5.1.-" evidence="2"/>
<sequence>MSELLTQIDKNRLPKHIAIIMDGNGRWAKEQGQDRLFGHYHGVESVRDIVEGCAELGIKYLTLYAFSTENWDRPQYEVIGLMELLVSTIRNEVESLDKNNIRLHVIGDMNMLPEYARKELNEALEITKNNTGLNLVMALSYSGRWELLNAVKNIAWEVKNGKINIEEIDHETLQQYLCTSNFPDPELMIRTSGEYRISNFLLYQLAYAELYFTNVRWPDFRKENLYEAIIDYQNRERRFGKTSEQIETA</sequence>
<evidence type="ECO:0000256" key="2">
    <source>
        <dbReference type="HAMAP-Rule" id="MF_01139"/>
    </source>
</evidence>
<organism evidence="3 4">
    <name type="scientific">Flavisolibacter ginsengisoli DSM 18119</name>
    <dbReference type="NCBI Taxonomy" id="1121884"/>
    <lineage>
        <taxon>Bacteria</taxon>
        <taxon>Pseudomonadati</taxon>
        <taxon>Bacteroidota</taxon>
        <taxon>Chitinophagia</taxon>
        <taxon>Chitinophagales</taxon>
        <taxon>Chitinophagaceae</taxon>
        <taxon>Flavisolibacter</taxon>
    </lineage>
</organism>
<feature type="active site" evidence="2">
    <location>
        <position position="22"/>
    </location>
</feature>
<feature type="binding site" evidence="2">
    <location>
        <position position="209"/>
    </location>
    <ligand>
        <name>Mg(2+)</name>
        <dbReference type="ChEBI" id="CHEBI:18420"/>
    </ligand>
</feature>
<dbReference type="AlphaFoldDB" id="A0A1M5EDE5"/>
<dbReference type="PANTHER" id="PTHR10291:SF0">
    <property type="entry name" value="DEHYDRODOLICHYL DIPHOSPHATE SYNTHASE 2"/>
    <property type="match status" value="1"/>
</dbReference>
<dbReference type="OrthoDB" id="4191603at2"/>
<comment type="function">
    <text evidence="2">Catalyzes the condensation of isopentenyl diphosphate (IPP) with allylic pyrophosphates generating different type of terpenoids.</text>
</comment>
<dbReference type="STRING" id="1121884.SAMN02745131_03482"/>
<keyword evidence="2" id="KW-0460">Magnesium</keyword>
<dbReference type="GO" id="GO:0016094">
    <property type="term" value="P:polyprenol biosynthetic process"/>
    <property type="evidence" value="ECO:0007669"/>
    <property type="project" value="TreeGrafter"/>
</dbReference>
<evidence type="ECO:0000256" key="1">
    <source>
        <dbReference type="ARBA" id="ARBA00022679"/>
    </source>
</evidence>
<keyword evidence="2" id="KW-0479">Metal-binding</keyword>
<name>A0A1M5EDE5_9BACT</name>
<feature type="binding site" evidence="2">
    <location>
        <position position="22"/>
    </location>
    <ligand>
        <name>Mg(2+)</name>
        <dbReference type="ChEBI" id="CHEBI:18420"/>
    </ligand>
</feature>
<evidence type="ECO:0000313" key="4">
    <source>
        <dbReference type="Proteomes" id="UP000184048"/>
    </source>
</evidence>
<feature type="binding site" evidence="2">
    <location>
        <position position="71"/>
    </location>
    <ligand>
        <name>substrate</name>
    </ligand>
</feature>
<gene>
    <name evidence="3" type="ORF">SAMN02745131_03482</name>
</gene>
<dbReference type="HAMAP" id="MF_01139">
    <property type="entry name" value="ISPT"/>
    <property type="match status" value="1"/>
</dbReference>
<feature type="binding site" evidence="2">
    <location>
        <begin position="67"/>
        <end position="69"/>
    </location>
    <ligand>
        <name>substrate</name>
    </ligand>
</feature>
<dbReference type="PANTHER" id="PTHR10291">
    <property type="entry name" value="DEHYDRODOLICHYL DIPHOSPHATE SYNTHASE FAMILY MEMBER"/>
    <property type="match status" value="1"/>
</dbReference>
<dbReference type="GO" id="GO:0000287">
    <property type="term" value="F:magnesium ion binding"/>
    <property type="evidence" value="ECO:0007669"/>
    <property type="project" value="UniProtKB-UniRule"/>
</dbReference>
<reference evidence="3 4" key="1">
    <citation type="submission" date="2016-11" db="EMBL/GenBank/DDBJ databases">
        <authorList>
            <person name="Jaros S."/>
            <person name="Januszkiewicz K."/>
            <person name="Wedrychowicz H."/>
        </authorList>
    </citation>
    <scope>NUCLEOTIDE SEQUENCE [LARGE SCALE GENOMIC DNA]</scope>
    <source>
        <strain evidence="3 4">DSM 18119</strain>
    </source>
</reference>
<protein>
    <recommendedName>
        <fullName evidence="2">Isoprenyl transferase</fullName>
        <ecNumber evidence="2">2.5.1.-</ecNumber>
    </recommendedName>
</protein>
<dbReference type="SUPFAM" id="SSF64005">
    <property type="entry name" value="Undecaprenyl diphosphate synthase"/>
    <property type="match status" value="1"/>
</dbReference>
<dbReference type="InterPro" id="IPR018520">
    <property type="entry name" value="UPP_synth-like_CS"/>
</dbReference>
<dbReference type="Proteomes" id="UP000184048">
    <property type="component" value="Unassembled WGS sequence"/>
</dbReference>
<dbReference type="GO" id="GO:0045547">
    <property type="term" value="F:ditrans,polycis-polyprenyl diphosphate synthase [(2E,6E)-farnesyl diphosphate specific] activity"/>
    <property type="evidence" value="ECO:0007669"/>
    <property type="project" value="TreeGrafter"/>
</dbReference>
<feature type="binding site" evidence="2">
    <location>
        <position position="27"/>
    </location>
    <ligand>
        <name>substrate</name>
    </ligand>
</feature>
<keyword evidence="1 2" id="KW-0808">Transferase</keyword>
<feature type="binding site" evidence="2">
    <location>
        <begin position="196"/>
        <end position="198"/>
    </location>
    <ligand>
        <name>substrate</name>
    </ligand>
</feature>
<dbReference type="NCBIfam" id="NF011405">
    <property type="entry name" value="PRK14830.1"/>
    <property type="match status" value="1"/>
</dbReference>
<keyword evidence="4" id="KW-1185">Reference proteome</keyword>
<dbReference type="Pfam" id="PF01255">
    <property type="entry name" value="Prenyltransf"/>
    <property type="match status" value="1"/>
</dbReference>